<organism evidence="3 4">
    <name type="scientific">Crotalaria pallida</name>
    <name type="common">Smooth rattlebox</name>
    <name type="synonym">Crotalaria striata</name>
    <dbReference type="NCBI Taxonomy" id="3830"/>
    <lineage>
        <taxon>Eukaryota</taxon>
        <taxon>Viridiplantae</taxon>
        <taxon>Streptophyta</taxon>
        <taxon>Embryophyta</taxon>
        <taxon>Tracheophyta</taxon>
        <taxon>Spermatophyta</taxon>
        <taxon>Magnoliopsida</taxon>
        <taxon>eudicotyledons</taxon>
        <taxon>Gunneridae</taxon>
        <taxon>Pentapetalae</taxon>
        <taxon>rosids</taxon>
        <taxon>fabids</taxon>
        <taxon>Fabales</taxon>
        <taxon>Fabaceae</taxon>
        <taxon>Papilionoideae</taxon>
        <taxon>50 kb inversion clade</taxon>
        <taxon>genistoids sensu lato</taxon>
        <taxon>core genistoids</taxon>
        <taxon>Crotalarieae</taxon>
        <taxon>Crotalaria</taxon>
    </lineage>
</organism>
<keyword evidence="4" id="KW-1185">Reference proteome</keyword>
<name>A0AAN9HSF8_CROPI</name>
<dbReference type="EMBL" id="JAYWIO010000008">
    <property type="protein sequence ID" value="KAK7247426.1"/>
    <property type="molecule type" value="Genomic_DNA"/>
</dbReference>
<dbReference type="AlphaFoldDB" id="A0AAN9HSF8"/>
<evidence type="ECO:0000256" key="1">
    <source>
        <dbReference type="SAM" id="MobiDB-lite"/>
    </source>
</evidence>
<accession>A0AAN9HSF8</accession>
<evidence type="ECO:0000313" key="4">
    <source>
        <dbReference type="Proteomes" id="UP001372338"/>
    </source>
</evidence>
<comment type="caution">
    <text evidence="3">The sequence shown here is derived from an EMBL/GenBank/DDBJ whole genome shotgun (WGS) entry which is preliminary data.</text>
</comment>
<dbReference type="Pfam" id="PF13266">
    <property type="entry name" value="DUF4057"/>
    <property type="match status" value="1"/>
</dbReference>
<feature type="domain" description="DUF4057" evidence="2">
    <location>
        <begin position="35"/>
        <end position="221"/>
    </location>
</feature>
<evidence type="ECO:0000259" key="2">
    <source>
        <dbReference type="Pfam" id="PF13266"/>
    </source>
</evidence>
<feature type="compositionally biased region" description="Basic and acidic residues" evidence="1">
    <location>
        <begin position="71"/>
        <end position="81"/>
    </location>
</feature>
<proteinExistence type="predicted"/>
<reference evidence="3 4" key="1">
    <citation type="submission" date="2024-01" db="EMBL/GenBank/DDBJ databases">
        <title>The genomes of 5 underutilized Papilionoideae crops provide insights into root nodulation and disease resistanc.</title>
        <authorList>
            <person name="Yuan L."/>
        </authorList>
    </citation>
    <scope>NUCLEOTIDE SEQUENCE [LARGE SCALE GENOMIC DNA]</scope>
    <source>
        <strain evidence="3">ZHUSHIDOU_FW_LH</strain>
        <tissue evidence="3">Leaf</tissue>
    </source>
</reference>
<evidence type="ECO:0000313" key="3">
    <source>
        <dbReference type="EMBL" id="KAK7247426.1"/>
    </source>
</evidence>
<dbReference type="InterPro" id="IPR025131">
    <property type="entry name" value="DUF4057"/>
</dbReference>
<gene>
    <name evidence="3" type="ORF">RIF29_42309</name>
</gene>
<dbReference type="Proteomes" id="UP001372338">
    <property type="component" value="Unassembled WGS sequence"/>
</dbReference>
<feature type="region of interest" description="Disordered" evidence="1">
    <location>
        <begin position="164"/>
        <end position="183"/>
    </location>
</feature>
<protein>
    <recommendedName>
        <fullName evidence="2">DUF4057 domain-containing protein</fullName>
    </recommendedName>
</protein>
<feature type="region of interest" description="Disordered" evidence="1">
    <location>
        <begin position="201"/>
        <end position="223"/>
    </location>
</feature>
<dbReference type="PANTHER" id="PTHR31132">
    <property type="entry name" value="N-LYSINE METHYLTRANSFERASE"/>
    <property type="match status" value="1"/>
</dbReference>
<sequence length="223" mass="24015">MPKIPHPKPIQKTEQAYALIRCDISVIVLFPAFASQQTKTGNSQVSFSTEGNISSMKPTSIAEAAKQRELGGTLHEPDSKNKKQASNAKTKELSGTDIFGPAPEILPRPSAAARILELKECTEMAEPVRRNARTSMKVSEPDDDSVKKTAKKIHDQKFADLTGNNIFKGDVPPAGSAEKPLSSAKLREMSGSDIFAVGKAEETRDFTRGSRKPPGGVSTIALI</sequence>
<dbReference type="PANTHER" id="PTHR31132:SF2">
    <property type="entry name" value="HEMATOLOGICAL_NEUROLOGICAL-LIKE PROTEIN"/>
    <property type="match status" value="1"/>
</dbReference>
<feature type="region of interest" description="Disordered" evidence="1">
    <location>
        <begin position="71"/>
        <end position="104"/>
    </location>
</feature>